<evidence type="ECO:0000313" key="3">
    <source>
        <dbReference type="Proteomes" id="UP000521943"/>
    </source>
</evidence>
<reference evidence="2 3" key="1">
    <citation type="submission" date="2020-07" db="EMBL/GenBank/DDBJ databases">
        <title>Comparative genomics of pyrophilous fungi reveals a link between fire events and developmental genes.</title>
        <authorList>
            <consortium name="DOE Joint Genome Institute"/>
            <person name="Steindorff A.S."/>
            <person name="Carver A."/>
            <person name="Calhoun S."/>
            <person name="Stillman K."/>
            <person name="Liu H."/>
            <person name="Lipzen A."/>
            <person name="Pangilinan J."/>
            <person name="Labutti K."/>
            <person name="Bruns T.D."/>
            <person name="Grigoriev I.V."/>
        </authorList>
    </citation>
    <scope>NUCLEOTIDE SEQUENCE [LARGE SCALE GENOMIC DNA]</scope>
    <source>
        <strain evidence="2 3">CBS 144469</strain>
    </source>
</reference>
<feature type="region of interest" description="Disordered" evidence="1">
    <location>
        <begin position="111"/>
        <end position="139"/>
    </location>
</feature>
<keyword evidence="3" id="KW-1185">Reference proteome</keyword>
<dbReference type="Proteomes" id="UP000521943">
    <property type="component" value="Unassembled WGS sequence"/>
</dbReference>
<dbReference type="OrthoDB" id="2104739at2759"/>
<gene>
    <name evidence="2" type="ORF">DFP72DRAFT_1072371</name>
</gene>
<evidence type="ECO:0000313" key="2">
    <source>
        <dbReference type="EMBL" id="KAF6750356.1"/>
    </source>
</evidence>
<sequence>MSKLPRTLSGRLQRSTKLVSAYSIILLAERDVEGRALDSPDDTTLQKNLICVRTLGCLLEYAPGDKARSLVASEILGSYGDTEGLLAIGRWYLDHFERLLRYSKQRMERLDSSNPQSRRCSSDWASYGPSTEPVPGVPLTHDDAESLVKRRDNFHCLLTGCPDRRACIDGDDAFREQVLKENYDGIPSTTYGCHIINLVTDSRVRGGDYSMSTWAILQRLGLQSVLEELSGHGVHRLENMMTAILDAQLLFNELRIWFVAVPNSPNVYELHHNLERWEFHAKVQAGKIELKTPDPVNCPLPSPRILAIGAWYFEHLERLFKYIQRKEDSIKGFSQCSAEMDEDLSSPDELLPMLQPKTKYAVHLTLRLGEDTFDRPEPQVKIRDDDHCLLTGNPDLYRWVKDPDFQERTKYWTPPFYNTRGCHILNHVTESSGDLDEYNGPSAIWDVITRLGCQSTLEELQGPQVHRLENMMTLSSIAYTLFSNLMVWLVPVPGEPNAYLVENADRGLEFSGIRLREKVVFASPDLELKYPVPAPRYLEIHAALAKVANLSGARRYIQDELLRHFDDYEGGH</sequence>
<organism evidence="2 3">
    <name type="scientific">Ephemerocybe angulata</name>
    <dbReference type="NCBI Taxonomy" id="980116"/>
    <lineage>
        <taxon>Eukaryota</taxon>
        <taxon>Fungi</taxon>
        <taxon>Dikarya</taxon>
        <taxon>Basidiomycota</taxon>
        <taxon>Agaricomycotina</taxon>
        <taxon>Agaricomycetes</taxon>
        <taxon>Agaricomycetidae</taxon>
        <taxon>Agaricales</taxon>
        <taxon>Agaricineae</taxon>
        <taxon>Psathyrellaceae</taxon>
        <taxon>Ephemerocybe</taxon>
    </lineage>
</organism>
<evidence type="ECO:0000256" key="1">
    <source>
        <dbReference type="SAM" id="MobiDB-lite"/>
    </source>
</evidence>
<comment type="caution">
    <text evidence="2">The sequence shown here is derived from an EMBL/GenBank/DDBJ whole genome shotgun (WGS) entry which is preliminary data.</text>
</comment>
<dbReference type="EMBL" id="JACGCI010000057">
    <property type="protein sequence ID" value="KAF6750356.1"/>
    <property type="molecule type" value="Genomic_DNA"/>
</dbReference>
<name>A0A8H6HPN2_9AGAR</name>
<evidence type="ECO:0008006" key="4">
    <source>
        <dbReference type="Google" id="ProtNLM"/>
    </source>
</evidence>
<dbReference type="AlphaFoldDB" id="A0A8H6HPN2"/>
<protein>
    <recommendedName>
        <fullName evidence="4">HNH nuclease domain-containing protein</fullName>
    </recommendedName>
</protein>
<accession>A0A8H6HPN2</accession>
<proteinExistence type="predicted"/>